<dbReference type="STRING" id="436010.A0A166WDW2"/>
<accession>A0A166WDW2</accession>
<reference evidence="3 4" key="1">
    <citation type="journal article" date="2016" name="Mol. Biol. Evol.">
        <title>Comparative Genomics of Early-Diverging Mushroom-Forming Fungi Provides Insights into the Origins of Lignocellulose Decay Capabilities.</title>
        <authorList>
            <person name="Nagy L.G."/>
            <person name="Riley R."/>
            <person name="Tritt A."/>
            <person name="Adam C."/>
            <person name="Daum C."/>
            <person name="Floudas D."/>
            <person name="Sun H."/>
            <person name="Yadav J.S."/>
            <person name="Pangilinan J."/>
            <person name="Larsson K.H."/>
            <person name="Matsuura K."/>
            <person name="Barry K."/>
            <person name="Labutti K."/>
            <person name="Kuo R."/>
            <person name="Ohm R.A."/>
            <person name="Bhattacharya S.S."/>
            <person name="Shirouzu T."/>
            <person name="Yoshinaga Y."/>
            <person name="Martin F.M."/>
            <person name="Grigoriev I.V."/>
            <person name="Hibbett D.S."/>
        </authorList>
    </citation>
    <scope>NUCLEOTIDE SEQUENCE [LARGE SCALE GENOMIC DNA]</scope>
    <source>
        <strain evidence="3 4">CBS 109695</strain>
    </source>
</reference>
<dbReference type="SUPFAM" id="SSF48097">
    <property type="entry name" value="Regulator of G-protein signaling, RGS"/>
    <property type="match status" value="1"/>
</dbReference>
<sequence>MSTPRRGSVSQRQQSQPKTFKLTAKALLSLPYRLCNPPPAIGKVRSCAVTPVFSVKLEDVLNRKHLPPLGLKDFEEWLLYVEKCPENLYFALWLKEYTVKYNQWSLESKARRPSLPPSPTAYRVALPAAPASSSLALFYTRAKQTFFTPKSPYELKISSDILSPFHTSNFGSPHPDPAVFAEVAIQTQTLLRDSLNRMVIAAYTNVGNDRALCGMIGGTVIMLLGSIAPLVVNFLYGRDRWLRLLAIPSLWLGLTVLLASLHGVCMMVYVFGDLRQLRKFELSRPPISRPQPLTSPRLRPVISSPYATSGPAIQPVILPMVIAHVVPLPQTSHVTIPERAATRAPSRARTVSSSSSSSGYTVASSSGSSSGTEGHSDAHHGALTIEIGPAFYDERHVEGPATDFSFSRPRNHSFPSSNHALGTKENLTVDEFTPTAPFIHPYDPLCDEDFDATREMTSEERQLMGPFDFDLLPKKGYRFPERSRAGSIIADDHGGQLHTVAEREGETVGAPMLAGLRSPRDILGRAQSRCNQGRVTDNFTSLPEKRSSLSMPSATHPRAPSPRDTAAQFKRVNSVPAFASPFTRVLNPVVTRAQWEIVVRSALFAGLACWAFVGALLAIPVRR</sequence>
<dbReference type="Gene3D" id="1.10.167.10">
    <property type="entry name" value="Regulator of G-protein Signalling 4, domain 2"/>
    <property type="match status" value="1"/>
</dbReference>
<evidence type="ECO:0000256" key="2">
    <source>
        <dbReference type="SAM" id="Phobius"/>
    </source>
</evidence>
<feature type="transmembrane region" description="Helical" evidence="2">
    <location>
        <begin position="249"/>
        <end position="272"/>
    </location>
</feature>
<dbReference type="InterPro" id="IPR044926">
    <property type="entry name" value="RGS_subdomain_2"/>
</dbReference>
<name>A0A166WDW2_9AGAM</name>
<dbReference type="EMBL" id="KV417482">
    <property type="protein sequence ID" value="KZP33658.1"/>
    <property type="molecule type" value="Genomic_DNA"/>
</dbReference>
<dbReference type="OrthoDB" id="3232309at2759"/>
<evidence type="ECO:0000256" key="1">
    <source>
        <dbReference type="SAM" id="MobiDB-lite"/>
    </source>
</evidence>
<dbReference type="Proteomes" id="UP000076532">
    <property type="component" value="Unassembled WGS sequence"/>
</dbReference>
<dbReference type="AlphaFoldDB" id="A0A166WDW2"/>
<proteinExistence type="predicted"/>
<dbReference type="InterPro" id="IPR036305">
    <property type="entry name" value="RGS_sf"/>
</dbReference>
<feature type="region of interest" description="Disordered" evidence="1">
    <location>
        <begin position="535"/>
        <end position="564"/>
    </location>
</feature>
<feature type="compositionally biased region" description="Low complexity" evidence="1">
    <location>
        <begin position="342"/>
        <end position="373"/>
    </location>
</feature>
<dbReference type="PANTHER" id="PTHR39466">
    <property type="entry name" value="RGS DOMAIN-CONTAINING PROTEIN"/>
    <property type="match status" value="1"/>
</dbReference>
<evidence type="ECO:0008006" key="5">
    <source>
        <dbReference type="Google" id="ProtNLM"/>
    </source>
</evidence>
<evidence type="ECO:0000313" key="3">
    <source>
        <dbReference type="EMBL" id="KZP33658.1"/>
    </source>
</evidence>
<feature type="region of interest" description="Disordered" evidence="1">
    <location>
        <begin position="336"/>
        <end position="378"/>
    </location>
</feature>
<feature type="transmembrane region" description="Helical" evidence="2">
    <location>
        <begin position="215"/>
        <end position="237"/>
    </location>
</feature>
<dbReference type="PANTHER" id="PTHR39466:SF1">
    <property type="entry name" value="RGS DOMAIN-CONTAINING PROTEIN"/>
    <property type="match status" value="1"/>
</dbReference>
<evidence type="ECO:0000313" key="4">
    <source>
        <dbReference type="Proteomes" id="UP000076532"/>
    </source>
</evidence>
<keyword evidence="4" id="KW-1185">Reference proteome</keyword>
<gene>
    <name evidence="3" type="ORF">FIBSPDRAFT_924601</name>
</gene>
<keyword evidence="2" id="KW-0472">Membrane</keyword>
<organism evidence="3 4">
    <name type="scientific">Athelia psychrophila</name>
    <dbReference type="NCBI Taxonomy" id="1759441"/>
    <lineage>
        <taxon>Eukaryota</taxon>
        <taxon>Fungi</taxon>
        <taxon>Dikarya</taxon>
        <taxon>Basidiomycota</taxon>
        <taxon>Agaricomycotina</taxon>
        <taxon>Agaricomycetes</taxon>
        <taxon>Agaricomycetidae</taxon>
        <taxon>Atheliales</taxon>
        <taxon>Atheliaceae</taxon>
        <taxon>Athelia</taxon>
    </lineage>
</organism>
<keyword evidence="2" id="KW-0812">Transmembrane</keyword>
<protein>
    <recommendedName>
        <fullName evidence="5">RGS domain-containing protein</fullName>
    </recommendedName>
</protein>
<feature type="transmembrane region" description="Helical" evidence="2">
    <location>
        <begin position="597"/>
        <end position="619"/>
    </location>
</feature>
<keyword evidence="2" id="KW-1133">Transmembrane helix</keyword>